<dbReference type="EMBL" id="CP048222">
    <property type="protein sequence ID" value="QHT68862.1"/>
    <property type="molecule type" value="Genomic_DNA"/>
</dbReference>
<dbReference type="PROSITE" id="PS00198">
    <property type="entry name" value="4FE4S_FER_1"/>
    <property type="match status" value="1"/>
</dbReference>
<evidence type="ECO:0000256" key="1">
    <source>
        <dbReference type="ARBA" id="ARBA00022448"/>
    </source>
</evidence>
<dbReference type="Pfam" id="PF13746">
    <property type="entry name" value="Fer4_18"/>
    <property type="match status" value="2"/>
</dbReference>
<gene>
    <name evidence="9" type="ORF">GXP67_20520</name>
</gene>
<protein>
    <submittedName>
        <fullName evidence="9">4Fe-4S binding protein</fullName>
    </submittedName>
</protein>
<evidence type="ECO:0000256" key="3">
    <source>
        <dbReference type="ARBA" id="ARBA00022723"/>
    </source>
</evidence>
<dbReference type="KEGG" id="rhoz:GXP67_20520"/>
<dbReference type="PROSITE" id="PS51379">
    <property type="entry name" value="4FE4S_FER_2"/>
    <property type="match status" value="1"/>
</dbReference>
<evidence type="ECO:0000256" key="4">
    <source>
        <dbReference type="ARBA" id="ARBA00022982"/>
    </source>
</evidence>
<evidence type="ECO:0000259" key="8">
    <source>
        <dbReference type="PROSITE" id="PS51379"/>
    </source>
</evidence>
<dbReference type="PANTHER" id="PTHR30176">
    <property type="entry name" value="FERREDOXIN-TYPE PROTEIN NAPH"/>
    <property type="match status" value="1"/>
</dbReference>
<accession>A0A6C0GMN2</accession>
<keyword evidence="5" id="KW-0408">Iron</keyword>
<dbReference type="Pfam" id="PF11614">
    <property type="entry name" value="FixG_C"/>
    <property type="match status" value="1"/>
</dbReference>
<dbReference type="InterPro" id="IPR013783">
    <property type="entry name" value="Ig-like_fold"/>
</dbReference>
<feature type="transmembrane region" description="Helical" evidence="7">
    <location>
        <begin position="201"/>
        <end position="218"/>
    </location>
</feature>
<keyword evidence="2" id="KW-0004">4Fe-4S</keyword>
<dbReference type="InterPro" id="IPR017900">
    <property type="entry name" value="4Fe4S_Fe_S_CS"/>
</dbReference>
<dbReference type="GO" id="GO:0005886">
    <property type="term" value="C:plasma membrane"/>
    <property type="evidence" value="ECO:0007669"/>
    <property type="project" value="TreeGrafter"/>
</dbReference>
<keyword evidence="1" id="KW-0813">Transport</keyword>
<reference evidence="9 10" key="1">
    <citation type="submission" date="2020-01" db="EMBL/GenBank/DDBJ databases">
        <authorList>
            <person name="Kim M.K."/>
        </authorList>
    </citation>
    <scope>NUCLEOTIDE SEQUENCE [LARGE SCALE GENOMIC DNA]</scope>
    <source>
        <strain evidence="9 10">172606-1</strain>
    </source>
</reference>
<dbReference type="InterPro" id="IPR051684">
    <property type="entry name" value="Electron_Trans/Redox"/>
</dbReference>
<dbReference type="Proteomes" id="UP000480178">
    <property type="component" value="Chromosome"/>
</dbReference>
<dbReference type="AlphaFoldDB" id="A0A6C0GMN2"/>
<proteinExistence type="predicted"/>
<dbReference type="RefSeq" id="WP_162444865.1">
    <property type="nucleotide sequence ID" value="NZ_CP048222.1"/>
</dbReference>
<keyword evidence="3" id="KW-0479">Metal-binding</keyword>
<evidence type="ECO:0000256" key="7">
    <source>
        <dbReference type="SAM" id="Phobius"/>
    </source>
</evidence>
<evidence type="ECO:0000313" key="9">
    <source>
        <dbReference type="EMBL" id="QHT68862.1"/>
    </source>
</evidence>
<dbReference type="GO" id="GO:0051539">
    <property type="term" value="F:4 iron, 4 sulfur cluster binding"/>
    <property type="evidence" value="ECO:0007669"/>
    <property type="project" value="UniProtKB-KW"/>
</dbReference>
<dbReference type="Pfam" id="PF12801">
    <property type="entry name" value="Fer4_5"/>
    <property type="match status" value="1"/>
</dbReference>
<dbReference type="PANTHER" id="PTHR30176:SF3">
    <property type="entry name" value="FERREDOXIN-TYPE PROTEIN NAPH"/>
    <property type="match status" value="1"/>
</dbReference>
<sequence length="518" mass="58197">MQAFAEQENKETFRNHLSTVDETGKRVWVYPKKPKGNWHQARVIVAIILLTCLFGIPFIQVDGLPFFLCNIFERKFVLFGYPFFPQDFYLFGLAMITFFVFIILFTVVFGRVWCGWACPQTIFMEMVFRKIEYWIEGDANQQKILDKAPWTADKLFKKSAKHLIFLLISVLIAHTLMAYIIGLEEVKLIVTQSPAENPAGFVGLVAFTGIFYLVFARLREQACTVVCPYGRLQGVLLTRESIVVAYDFVRGEPRGKKKKAGKEVKQIPTEDVHADCSGKCTGCTLQHTAVEKIGTLADIASVTERPMQLQDLMKQGDCIDCKLCVQVCPTGIDIRNGTQLECINCTACMDACDEVMEKIGKPKGLIRFDSHKGITDKVKLKFTPRIAAYAAVLMLLIGLQGFMITTRSQMEATFLRVPGMLYQEQAENKISNLYNVQLVNKTNHAMPVTLKLLGDHLGDIKVVGKQIMIPESASAEVVCFIELPKSEIHSVKTTLEIGIYSNGTLLKRIKTSFVGPVQ</sequence>
<feature type="transmembrane region" description="Helical" evidence="7">
    <location>
        <begin position="88"/>
        <end position="114"/>
    </location>
</feature>
<keyword evidence="7" id="KW-1133">Transmembrane helix</keyword>
<organism evidence="9 10">
    <name type="scientific">Rhodocytophaga rosea</name>
    <dbReference type="NCBI Taxonomy" id="2704465"/>
    <lineage>
        <taxon>Bacteria</taxon>
        <taxon>Pseudomonadati</taxon>
        <taxon>Bacteroidota</taxon>
        <taxon>Cytophagia</taxon>
        <taxon>Cytophagales</taxon>
        <taxon>Rhodocytophagaceae</taxon>
        <taxon>Rhodocytophaga</taxon>
    </lineage>
</organism>
<feature type="transmembrane region" description="Helical" evidence="7">
    <location>
        <begin position="386"/>
        <end position="404"/>
    </location>
</feature>
<evidence type="ECO:0000256" key="2">
    <source>
        <dbReference type="ARBA" id="ARBA00022485"/>
    </source>
</evidence>
<evidence type="ECO:0000313" key="10">
    <source>
        <dbReference type="Proteomes" id="UP000480178"/>
    </source>
</evidence>
<keyword evidence="10" id="KW-1185">Reference proteome</keyword>
<keyword evidence="7" id="KW-0812">Transmembrane</keyword>
<keyword evidence="4" id="KW-0249">Electron transport</keyword>
<keyword evidence="6" id="KW-0411">Iron-sulfur</keyword>
<dbReference type="GO" id="GO:0046872">
    <property type="term" value="F:metal ion binding"/>
    <property type="evidence" value="ECO:0007669"/>
    <property type="project" value="UniProtKB-KW"/>
</dbReference>
<dbReference type="InterPro" id="IPR017896">
    <property type="entry name" value="4Fe4S_Fe-S-bd"/>
</dbReference>
<name>A0A6C0GMN2_9BACT</name>
<evidence type="ECO:0000256" key="5">
    <source>
        <dbReference type="ARBA" id="ARBA00023004"/>
    </source>
</evidence>
<keyword evidence="7" id="KW-0472">Membrane</keyword>
<feature type="transmembrane region" description="Helical" evidence="7">
    <location>
        <begin position="163"/>
        <end position="181"/>
    </location>
</feature>
<feature type="transmembrane region" description="Helical" evidence="7">
    <location>
        <begin position="43"/>
        <end position="68"/>
    </location>
</feature>
<dbReference type="InterPro" id="IPR032879">
    <property type="entry name" value="FixG_C"/>
</dbReference>
<feature type="domain" description="4Fe-4S ferredoxin-type" evidence="8">
    <location>
        <begin position="309"/>
        <end position="337"/>
    </location>
</feature>
<dbReference type="Gene3D" id="2.60.40.10">
    <property type="entry name" value="Immunoglobulins"/>
    <property type="match status" value="1"/>
</dbReference>
<dbReference type="SUPFAM" id="SSF54862">
    <property type="entry name" value="4Fe-4S ferredoxins"/>
    <property type="match status" value="1"/>
</dbReference>
<evidence type="ECO:0000256" key="6">
    <source>
        <dbReference type="ARBA" id="ARBA00023014"/>
    </source>
</evidence>